<evidence type="ECO:0000256" key="6">
    <source>
        <dbReference type="ARBA" id="ARBA00023136"/>
    </source>
</evidence>
<evidence type="ECO:0000256" key="3">
    <source>
        <dbReference type="ARBA" id="ARBA00022475"/>
    </source>
</evidence>
<dbReference type="GO" id="GO:0044874">
    <property type="term" value="P:lipoprotein localization to outer membrane"/>
    <property type="evidence" value="ECO:0007669"/>
    <property type="project" value="TreeGrafter"/>
</dbReference>
<evidence type="ECO:0000256" key="2">
    <source>
        <dbReference type="ARBA" id="ARBA00005236"/>
    </source>
</evidence>
<feature type="domain" description="ABC3 transporter permease C-terminal" evidence="8">
    <location>
        <begin position="277"/>
        <end position="399"/>
    </location>
</feature>
<proteinExistence type="inferred from homology"/>
<dbReference type="Proteomes" id="UP000290204">
    <property type="component" value="Unassembled WGS sequence"/>
</dbReference>
<dbReference type="InterPro" id="IPR025857">
    <property type="entry name" value="MacB_PCD"/>
</dbReference>
<dbReference type="PANTHER" id="PTHR30489">
    <property type="entry name" value="LIPOPROTEIN-RELEASING SYSTEM TRANSMEMBRANE PROTEIN LOLE"/>
    <property type="match status" value="1"/>
</dbReference>
<dbReference type="GO" id="GO:0098797">
    <property type="term" value="C:plasma membrane protein complex"/>
    <property type="evidence" value="ECO:0007669"/>
    <property type="project" value="TreeGrafter"/>
</dbReference>
<feature type="transmembrane region" description="Helical" evidence="7">
    <location>
        <begin position="21"/>
        <end position="44"/>
    </location>
</feature>
<comment type="caution">
    <text evidence="10">The sequence shown here is derived from an EMBL/GenBank/DDBJ whole genome shotgun (WGS) entry which is preliminary data.</text>
</comment>
<accession>A0A4Q1CI86</accession>
<organism evidence="10 11">
    <name type="scientific">Lacibacter luteus</name>
    <dbReference type="NCBI Taxonomy" id="2508719"/>
    <lineage>
        <taxon>Bacteria</taxon>
        <taxon>Pseudomonadati</taxon>
        <taxon>Bacteroidota</taxon>
        <taxon>Chitinophagia</taxon>
        <taxon>Chitinophagales</taxon>
        <taxon>Chitinophagaceae</taxon>
        <taxon>Lacibacter</taxon>
    </lineage>
</organism>
<evidence type="ECO:0000259" key="9">
    <source>
        <dbReference type="Pfam" id="PF12704"/>
    </source>
</evidence>
<feature type="transmembrane region" description="Helical" evidence="7">
    <location>
        <begin position="272"/>
        <end position="298"/>
    </location>
</feature>
<comment type="subcellular location">
    <subcellularLocation>
        <location evidence="1">Cell membrane</location>
        <topology evidence="1">Multi-pass membrane protein</topology>
    </subcellularLocation>
</comment>
<dbReference type="EMBL" id="SDHW01000003">
    <property type="protein sequence ID" value="RXK60076.1"/>
    <property type="molecule type" value="Genomic_DNA"/>
</dbReference>
<gene>
    <name evidence="10" type="ORF">ESA94_12920</name>
</gene>
<protein>
    <submittedName>
        <fullName evidence="10">ABC transporter permease</fullName>
    </submittedName>
</protein>
<evidence type="ECO:0000256" key="4">
    <source>
        <dbReference type="ARBA" id="ARBA00022692"/>
    </source>
</evidence>
<dbReference type="PANTHER" id="PTHR30489:SF0">
    <property type="entry name" value="LIPOPROTEIN-RELEASING SYSTEM TRANSMEMBRANE PROTEIN LOLE"/>
    <property type="match status" value="1"/>
</dbReference>
<reference evidence="10 11" key="1">
    <citation type="submission" date="2019-01" db="EMBL/GenBank/DDBJ databases">
        <title>Lacibacter sp. strain TTM-7.</title>
        <authorList>
            <person name="Chen W.-M."/>
        </authorList>
    </citation>
    <scope>NUCLEOTIDE SEQUENCE [LARGE SCALE GENOMIC DNA]</scope>
    <source>
        <strain evidence="10 11">TTM-7</strain>
    </source>
</reference>
<evidence type="ECO:0000256" key="7">
    <source>
        <dbReference type="SAM" id="Phobius"/>
    </source>
</evidence>
<keyword evidence="6 7" id="KW-0472">Membrane</keyword>
<dbReference type="InterPro" id="IPR051447">
    <property type="entry name" value="Lipoprotein-release_system"/>
</dbReference>
<evidence type="ECO:0000313" key="11">
    <source>
        <dbReference type="Proteomes" id="UP000290204"/>
    </source>
</evidence>
<evidence type="ECO:0000313" key="10">
    <source>
        <dbReference type="EMBL" id="RXK60076.1"/>
    </source>
</evidence>
<keyword evidence="5 7" id="KW-1133">Transmembrane helix</keyword>
<name>A0A4Q1CI86_9BACT</name>
<keyword evidence="3" id="KW-1003">Cell membrane</keyword>
<sequence>MNFLFAWRYFRSKKTTNAINIIAWITVLAMAVGTAALVVVLSIFNGFEGLVKTLYSSFYPDIRITAKQQKIMLLDDATVKKIKLLQNVKSLSMVLEENVHLQNGDYRTNAVIKGVDDAYVQTSGVKEMITSGQFELGSNETPALVLGVGIEGALNLRSDRSVTPVTAYLPKRGVTSTNPLDAISTVNLQPTGAFSIQQDFDNKYVLTNIDILKEMLGLKPNEYSAAELKLKDVKAEAETIAAIQKLVGNNYLVENRYQQNRSLFGVMQMEKWAIYGILSLILIIASFNMIGALTMLVLEKEQDIQILQAMGGGKSFVQRIFLTEGVLLALIGSVIGIVLALIFSYLQVTFKLIPLQGSFVIDYYPVVISITDILLILVTVFVIGLLASWIPSVKAAKQKVSLRAQ</sequence>
<evidence type="ECO:0000259" key="8">
    <source>
        <dbReference type="Pfam" id="PF02687"/>
    </source>
</evidence>
<keyword evidence="4 7" id="KW-0812">Transmembrane</keyword>
<dbReference type="Pfam" id="PF02687">
    <property type="entry name" value="FtsX"/>
    <property type="match status" value="1"/>
</dbReference>
<feature type="transmembrane region" description="Helical" evidence="7">
    <location>
        <begin position="366"/>
        <end position="390"/>
    </location>
</feature>
<feature type="transmembrane region" description="Helical" evidence="7">
    <location>
        <begin position="319"/>
        <end position="346"/>
    </location>
</feature>
<feature type="domain" description="MacB-like periplasmic core" evidence="9">
    <location>
        <begin position="24"/>
        <end position="150"/>
    </location>
</feature>
<dbReference type="Pfam" id="PF12704">
    <property type="entry name" value="MacB_PCD"/>
    <property type="match status" value="1"/>
</dbReference>
<evidence type="ECO:0000256" key="1">
    <source>
        <dbReference type="ARBA" id="ARBA00004651"/>
    </source>
</evidence>
<dbReference type="AlphaFoldDB" id="A0A4Q1CI86"/>
<comment type="similarity">
    <text evidence="2">Belongs to the ABC-4 integral membrane protein family. LolC/E subfamily.</text>
</comment>
<dbReference type="InterPro" id="IPR003838">
    <property type="entry name" value="ABC3_permease_C"/>
</dbReference>
<evidence type="ECO:0000256" key="5">
    <source>
        <dbReference type="ARBA" id="ARBA00022989"/>
    </source>
</evidence>
<dbReference type="OrthoDB" id="1522724at2"/>
<keyword evidence="11" id="KW-1185">Reference proteome</keyword>